<dbReference type="RefSeq" id="WP_135758837.1">
    <property type="nucleotide sequence ID" value="NZ_RQHW01000007.1"/>
</dbReference>
<dbReference type="Proteomes" id="UP000298058">
    <property type="component" value="Unassembled WGS sequence"/>
</dbReference>
<reference evidence="2" key="1">
    <citation type="journal article" date="2019" name="PLoS Negl. Trop. Dis.">
        <title>Revisiting the worldwide diversity of Leptospira species in the environment.</title>
        <authorList>
            <person name="Vincent A.T."/>
            <person name="Schiettekatte O."/>
            <person name="Bourhy P."/>
            <person name="Veyrier F.J."/>
            <person name="Picardeau M."/>
        </authorList>
    </citation>
    <scope>NUCLEOTIDE SEQUENCE [LARGE SCALE GENOMIC DNA]</scope>
    <source>
        <strain evidence="2">201300427</strain>
    </source>
</reference>
<evidence type="ECO:0000313" key="3">
    <source>
        <dbReference type="Proteomes" id="UP000298058"/>
    </source>
</evidence>
<comment type="caution">
    <text evidence="2">The sequence shown here is derived from an EMBL/GenBank/DDBJ whole genome shotgun (WGS) entry which is preliminary data.</text>
</comment>
<accession>A0A4R9M3W6</accession>
<evidence type="ECO:0000256" key="1">
    <source>
        <dbReference type="SAM" id="MobiDB-lite"/>
    </source>
</evidence>
<dbReference type="SUPFAM" id="SSF46785">
    <property type="entry name" value="Winged helix' DNA-binding domain"/>
    <property type="match status" value="1"/>
</dbReference>
<dbReference type="Pfam" id="PF13730">
    <property type="entry name" value="HTH_36"/>
    <property type="match status" value="1"/>
</dbReference>
<dbReference type="OrthoDB" id="324554at2"/>
<dbReference type="Gene3D" id="1.10.10.10">
    <property type="entry name" value="Winged helix-like DNA-binding domain superfamily/Winged helix DNA-binding domain"/>
    <property type="match status" value="1"/>
</dbReference>
<dbReference type="InterPro" id="IPR036388">
    <property type="entry name" value="WH-like_DNA-bd_sf"/>
</dbReference>
<sequence>MRTGIWIPLWIENLKLTNSQKKLLAEIVSLHQRGKCFASNQYFSEVLGLKPDTISGMISFLKKKGFIRQTGFDGRKRYLEPASDSSPTQKQMQQTEMRPSIPKKSEPASDFNRSPFNSTLETIYKSTSELNLFEDKIKSFSQETKQKLLQLFESRGADSRIFESDDRIFKIWTRIMLSSGMYCKT</sequence>
<keyword evidence="3" id="KW-1185">Reference proteome</keyword>
<protein>
    <submittedName>
        <fullName evidence="2">Helix-turn-helix domain-containing protein</fullName>
    </submittedName>
</protein>
<name>A0A4R9M3W6_9LEPT</name>
<dbReference type="AlphaFoldDB" id="A0A4R9M3W6"/>
<proteinExistence type="predicted"/>
<feature type="compositionally biased region" description="Polar residues" evidence="1">
    <location>
        <begin position="83"/>
        <end position="97"/>
    </location>
</feature>
<dbReference type="EMBL" id="RQHW01000007">
    <property type="protein sequence ID" value="TGN20802.1"/>
    <property type="molecule type" value="Genomic_DNA"/>
</dbReference>
<evidence type="ECO:0000313" key="2">
    <source>
        <dbReference type="EMBL" id="TGN20802.1"/>
    </source>
</evidence>
<feature type="region of interest" description="Disordered" evidence="1">
    <location>
        <begin position="77"/>
        <end position="112"/>
    </location>
</feature>
<organism evidence="2 3">
    <name type="scientific">Leptospira idonii</name>
    <dbReference type="NCBI Taxonomy" id="1193500"/>
    <lineage>
        <taxon>Bacteria</taxon>
        <taxon>Pseudomonadati</taxon>
        <taxon>Spirochaetota</taxon>
        <taxon>Spirochaetia</taxon>
        <taxon>Leptospirales</taxon>
        <taxon>Leptospiraceae</taxon>
        <taxon>Leptospira</taxon>
    </lineage>
</organism>
<dbReference type="InterPro" id="IPR036390">
    <property type="entry name" value="WH_DNA-bd_sf"/>
</dbReference>
<gene>
    <name evidence="2" type="ORF">EHS15_01835</name>
</gene>